<comment type="subcellular location">
    <subcellularLocation>
        <location evidence="2">Cytoplasm</location>
    </subcellularLocation>
</comment>
<gene>
    <name evidence="12" type="ORF">A3H26_00890</name>
</gene>
<evidence type="ECO:0000256" key="2">
    <source>
        <dbReference type="ARBA" id="ARBA00004496"/>
    </source>
</evidence>
<dbReference type="PANTHER" id="PTHR30560">
    <property type="entry name" value="TRIGGER FACTOR CHAPERONE AND PEPTIDYL-PROLYL CIS/TRANS ISOMERASE"/>
    <property type="match status" value="1"/>
</dbReference>
<sequence length="300" mass="34343">MQTNVEKLPKSTLKLTVTVPSEKVKQAYEKILTDVVNGAEIPGFRKGRAPKEMVLEKTDVSSLYGEVVNELLKTYYSQALKEHLIQPIANPKVEIKEFDLDKDFTFIATIATKPDIKIGDFRKKIKEQFEKLEKQDKTLNEERLRKGEKLEDVHIHLTVANIIDNVVEVTEVELPEILIEDEIDRMLSRLVNQAESIGLSLDQYMKSQNKTSEQLRGEYKTTAEKNLKSELALSKLVSDEKIEVSDKEIEEMIIASGDKTLMDQMQNDTEKWYIKSVLAKNKLISQLINEAEGEKAHDHK</sequence>
<feature type="domain" description="Trigger factor ribosome-binding bacterial" evidence="10">
    <location>
        <begin position="1"/>
        <end position="142"/>
    </location>
</feature>
<dbReference type="PANTHER" id="PTHR30560:SF3">
    <property type="entry name" value="TRIGGER FACTOR-LIKE PROTEIN TIG, CHLOROPLASTIC"/>
    <property type="match status" value="1"/>
</dbReference>
<dbReference type="InterPro" id="IPR008881">
    <property type="entry name" value="Trigger_fac_ribosome-bd_bac"/>
</dbReference>
<dbReference type="Proteomes" id="UP000177763">
    <property type="component" value="Unassembled WGS sequence"/>
</dbReference>
<dbReference type="InterPro" id="IPR036611">
    <property type="entry name" value="Trigger_fac_ribosome-bd_sf"/>
</dbReference>
<name>A0A1F4VKV0_UNCKA</name>
<dbReference type="InterPro" id="IPR027304">
    <property type="entry name" value="Trigger_fact/SurA_dom_sf"/>
</dbReference>
<accession>A0A1F4VKV0</accession>
<evidence type="ECO:0000256" key="5">
    <source>
        <dbReference type="ARBA" id="ARBA00016902"/>
    </source>
</evidence>
<evidence type="ECO:0000256" key="4">
    <source>
        <dbReference type="ARBA" id="ARBA00013194"/>
    </source>
</evidence>
<evidence type="ECO:0000256" key="7">
    <source>
        <dbReference type="ARBA" id="ARBA00023186"/>
    </source>
</evidence>
<keyword evidence="6" id="KW-0697">Rotamase</keyword>
<dbReference type="Gene3D" id="3.30.70.1050">
    <property type="entry name" value="Trigger factor ribosome-binding domain"/>
    <property type="match status" value="1"/>
</dbReference>
<evidence type="ECO:0000256" key="3">
    <source>
        <dbReference type="ARBA" id="ARBA00005464"/>
    </source>
</evidence>
<keyword evidence="7" id="KW-0143">Chaperone</keyword>
<dbReference type="SUPFAM" id="SSF102735">
    <property type="entry name" value="Trigger factor ribosome-binding domain"/>
    <property type="match status" value="1"/>
</dbReference>
<dbReference type="InterPro" id="IPR005215">
    <property type="entry name" value="Trig_fac"/>
</dbReference>
<evidence type="ECO:0000256" key="8">
    <source>
        <dbReference type="ARBA" id="ARBA00023235"/>
    </source>
</evidence>
<dbReference type="GO" id="GO:0051083">
    <property type="term" value="P:'de novo' cotranslational protein folding"/>
    <property type="evidence" value="ECO:0007669"/>
    <property type="project" value="TreeGrafter"/>
</dbReference>
<feature type="domain" description="Trigger factor C-terminal" evidence="11">
    <location>
        <begin position="160"/>
        <end position="287"/>
    </location>
</feature>
<dbReference type="InterPro" id="IPR008880">
    <property type="entry name" value="Trigger_fac_C"/>
</dbReference>
<proteinExistence type="inferred from homology"/>
<dbReference type="GO" id="GO:0044183">
    <property type="term" value="F:protein folding chaperone"/>
    <property type="evidence" value="ECO:0007669"/>
    <property type="project" value="TreeGrafter"/>
</dbReference>
<evidence type="ECO:0000256" key="9">
    <source>
        <dbReference type="ARBA" id="ARBA00029986"/>
    </source>
</evidence>
<evidence type="ECO:0000256" key="6">
    <source>
        <dbReference type="ARBA" id="ARBA00023110"/>
    </source>
</evidence>
<dbReference type="EMBL" id="MEVN01000005">
    <property type="protein sequence ID" value="OGC57821.1"/>
    <property type="molecule type" value="Genomic_DNA"/>
</dbReference>
<organism evidence="12 13">
    <name type="scientific">candidate division WWE3 bacterium RIFCSPLOWO2_12_FULL_36_10</name>
    <dbReference type="NCBI Taxonomy" id="1802630"/>
    <lineage>
        <taxon>Bacteria</taxon>
        <taxon>Katanobacteria</taxon>
    </lineage>
</organism>
<evidence type="ECO:0000313" key="12">
    <source>
        <dbReference type="EMBL" id="OGC57821.1"/>
    </source>
</evidence>
<dbReference type="AlphaFoldDB" id="A0A1F4VKV0"/>
<dbReference type="Pfam" id="PF05698">
    <property type="entry name" value="Trigger_C"/>
    <property type="match status" value="1"/>
</dbReference>
<dbReference type="InterPro" id="IPR037041">
    <property type="entry name" value="Trigger_fac_C_sf"/>
</dbReference>
<keyword evidence="8" id="KW-0413">Isomerase</keyword>
<dbReference type="EC" id="5.2.1.8" evidence="4"/>
<dbReference type="GO" id="GO:0015031">
    <property type="term" value="P:protein transport"/>
    <property type="evidence" value="ECO:0007669"/>
    <property type="project" value="InterPro"/>
</dbReference>
<comment type="catalytic activity">
    <reaction evidence="1">
        <text>[protein]-peptidylproline (omega=180) = [protein]-peptidylproline (omega=0)</text>
        <dbReference type="Rhea" id="RHEA:16237"/>
        <dbReference type="Rhea" id="RHEA-COMP:10747"/>
        <dbReference type="Rhea" id="RHEA-COMP:10748"/>
        <dbReference type="ChEBI" id="CHEBI:83833"/>
        <dbReference type="ChEBI" id="CHEBI:83834"/>
        <dbReference type="EC" id="5.2.1.8"/>
    </reaction>
</comment>
<comment type="caution">
    <text evidence="12">The sequence shown here is derived from an EMBL/GenBank/DDBJ whole genome shotgun (WGS) entry which is preliminary data.</text>
</comment>
<evidence type="ECO:0000259" key="10">
    <source>
        <dbReference type="Pfam" id="PF05697"/>
    </source>
</evidence>
<evidence type="ECO:0000256" key="1">
    <source>
        <dbReference type="ARBA" id="ARBA00000971"/>
    </source>
</evidence>
<dbReference type="GO" id="GO:0043022">
    <property type="term" value="F:ribosome binding"/>
    <property type="evidence" value="ECO:0007669"/>
    <property type="project" value="TreeGrafter"/>
</dbReference>
<dbReference type="GO" id="GO:0005737">
    <property type="term" value="C:cytoplasm"/>
    <property type="evidence" value="ECO:0007669"/>
    <property type="project" value="UniProtKB-SubCell"/>
</dbReference>
<dbReference type="GO" id="GO:0003755">
    <property type="term" value="F:peptidyl-prolyl cis-trans isomerase activity"/>
    <property type="evidence" value="ECO:0007669"/>
    <property type="project" value="UniProtKB-KW"/>
</dbReference>
<dbReference type="Pfam" id="PF05697">
    <property type="entry name" value="Trigger_N"/>
    <property type="match status" value="1"/>
</dbReference>
<comment type="similarity">
    <text evidence="3">Belongs to the FKBP-type PPIase family. Tig subfamily.</text>
</comment>
<dbReference type="STRING" id="1802630.A3H26_00890"/>
<evidence type="ECO:0000259" key="11">
    <source>
        <dbReference type="Pfam" id="PF05698"/>
    </source>
</evidence>
<evidence type="ECO:0000313" key="13">
    <source>
        <dbReference type="Proteomes" id="UP000177763"/>
    </source>
</evidence>
<reference evidence="12 13" key="1">
    <citation type="journal article" date="2016" name="Nat. Commun.">
        <title>Thousands of microbial genomes shed light on interconnected biogeochemical processes in an aquifer system.</title>
        <authorList>
            <person name="Anantharaman K."/>
            <person name="Brown C.T."/>
            <person name="Hug L.A."/>
            <person name="Sharon I."/>
            <person name="Castelle C.J."/>
            <person name="Probst A.J."/>
            <person name="Thomas B.C."/>
            <person name="Singh A."/>
            <person name="Wilkins M.J."/>
            <person name="Karaoz U."/>
            <person name="Brodie E.L."/>
            <person name="Williams K.H."/>
            <person name="Hubbard S.S."/>
            <person name="Banfield J.F."/>
        </authorList>
    </citation>
    <scope>NUCLEOTIDE SEQUENCE [LARGE SCALE GENOMIC DNA]</scope>
</reference>
<protein>
    <recommendedName>
        <fullName evidence="5">Trigger factor</fullName>
        <ecNumber evidence="4">5.2.1.8</ecNumber>
    </recommendedName>
    <alternativeName>
        <fullName evidence="9">PPIase</fullName>
    </alternativeName>
</protein>
<dbReference type="Gene3D" id="1.10.3120.10">
    <property type="entry name" value="Trigger factor, C-terminal domain"/>
    <property type="match status" value="1"/>
</dbReference>
<dbReference type="GO" id="GO:0043335">
    <property type="term" value="P:protein unfolding"/>
    <property type="evidence" value="ECO:0007669"/>
    <property type="project" value="TreeGrafter"/>
</dbReference>
<dbReference type="SUPFAM" id="SSF109998">
    <property type="entry name" value="Triger factor/SurA peptide-binding domain-like"/>
    <property type="match status" value="1"/>
</dbReference>